<feature type="compositionally biased region" description="Basic and acidic residues" evidence="13">
    <location>
        <begin position="125"/>
        <end position="142"/>
    </location>
</feature>
<keyword evidence="7 12" id="KW-0949">S-adenosyl-L-methionine</keyword>
<dbReference type="PROSITE" id="PS51569">
    <property type="entry name" value="DOT1"/>
    <property type="match status" value="1"/>
</dbReference>
<dbReference type="Gene3D" id="3.40.50.150">
    <property type="entry name" value="Vaccinia Virus protein VP39"/>
    <property type="match status" value="1"/>
</dbReference>
<comment type="function">
    <text evidence="1 12">Histone methyltransferase that specifically trimethylates histone H3 to form H3K79me3. This methylation is required for telomere silencing and for the pachytene checkpoint during the meiotic cell cycle by allowing the recruitment of RAD9 to double strand breaks. Nucleosomes are preferred as substrate compared to free histone.</text>
</comment>
<evidence type="ECO:0000256" key="7">
    <source>
        <dbReference type="ARBA" id="ARBA00022691"/>
    </source>
</evidence>
<sequence length="534" mass="58554">MFVGKPKIKTRTVIVKKAATAPGIPSSAHTRPGNGVRTNSASGPPANRYQSTPLAQTKARDPARKSLSVSRVESRKRKGTPMTPQWASSDDSSDGEEQDDRLGVKRPKTRLASSSMEPMNLNRTLEPDLRRRIRIQEPHTNEAKQANGTSNGTPTTTLKETPNGISEAKQNGVSREKKAVSQKGRLIHGLDMSSGAGAKDYKPAFPNSTDNAILELQYPSPSRPEKFEAVDPLDFSEGYSPLNDIYFSIEEIIQHYLPEDISIKLSSDTEGTVRLLKRAVTKDSPGDFQIELAKFNQLIKDRLSDGTIPRILDSMHAIPLSLVKRLTAQSYNRIVSPHAHRLRKVKGKETTYGELLTPFVHKIFAQTGLKSSHVFVDLGSGVGNVVLQSALQTGAESWGIEKMDLAASLGSKQASELQARARLWNITLGDMQLIHGDFLDTPAIDAVLRRADVVLVNNKVFGEKLNNLLLQKFLDLKEGCKVVSLESFGGGAKQGVRNEQSIAGLFEEERFESGTNSVSWAGESVEYFIATKAR</sequence>
<evidence type="ECO:0000313" key="16">
    <source>
        <dbReference type="Proteomes" id="UP000800039"/>
    </source>
</evidence>
<comment type="miscellaneous">
    <text evidence="12">In contrast to other lysine histone methyltransferases, it does not contain a SET domain, suggesting the existence of another mechanism for methylation of lysine residues of histones.</text>
</comment>
<keyword evidence="16" id="KW-1185">Reference proteome</keyword>
<dbReference type="Proteomes" id="UP000800039">
    <property type="component" value="Unassembled WGS sequence"/>
</dbReference>
<evidence type="ECO:0000256" key="4">
    <source>
        <dbReference type="ARBA" id="ARBA00020987"/>
    </source>
</evidence>
<comment type="catalytic activity">
    <reaction evidence="11 12">
        <text>L-lysyl(79)-[histone H3] + 3 S-adenosyl-L-methionine = N(6),N(6),N(6)-trimethyl-L-lysyl(79)-[histone H3] + 3 S-adenosyl-L-homocysteine + 3 H(+)</text>
        <dbReference type="Rhea" id="RHEA:60328"/>
        <dbReference type="Rhea" id="RHEA-COMP:15549"/>
        <dbReference type="Rhea" id="RHEA-COMP:15552"/>
        <dbReference type="ChEBI" id="CHEBI:15378"/>
        <dbReference type="ChEBI" id="CHEBI:29969"/>
        <dbReference type="ChEBI" id="CHEBI:57856"/>
        <dbReference type="ChEBI" id="CHEBI:59789"/>
        <dbReference type="ChEBI" id="CHEBI:61961"/>
        <dbReference type="EC" id="2.1.1.360"/>
    </reaction>
</comment>
<dbReference type="GO" id="GO:0005634">
    <property type="term" value="C:nucleus"/>
    <property type="evidence" value="ECO:0007669"/>
    <property type="project" value="UniProtKB-SubCell"/>
</dbReference>
<keyword evidence="8 12" id="KW-0156">Chromatin regulator</keyword>
<dbReference type="InterPro" id="IPR029063">
    <property type="entry name" value="SAM-dependent_MTases_sf"/>
</dbReference>
<dbReference type="GO" id="GO:0006281">
    <property type="term" value="P:DNA repair"/>
    <property type="evidence" value="ECO:0007669"/>
    <property type="project" value="TreeGrafter"/>
</dbReference>
<comment type="activity regulation">
    <text evidence="12">Ubiquitination of histone H2B to form H2BK123ub1 is required for efficient DOT1 methyltransferase activity on histone H3.</text>
</comment>
<dbReference type="SUPFAM" id="SSF53335">
    <property type="entry name" value="S-adenosyl-L-methionine-dependent methyltransferases"/>
    <property type="match status" value="1"/>
</dbReference>
<evidence type="ECO:0000256" key="3">
    <source>
        <dbReference type="ARBA" id="ARBA00012190"/>
    </source>
</evidence>
<comment type="caution">
    <text evidence="15">The sequence shown here is derived from an EMBL/GenBank/DDBJ whole genome shotgun (WGS) entry which is preliminary data.</text>
</comment>
<gene>
    <name evidence="15" type="ORF">K460DRAFT_278241</name>
</gene>
<evidence type="ECO:0000256" key="1">
    <source>
        <dbReference type="ARBA" id="ARBA00003482"/>
    </source>
</evidence>
<dbReference type="FunFam" id="3.40.50.150:FF:000033">
    <property type="entry name" value="Histone-lysine N-methyltransferase, H3 lysine-79 specific"/>
    <property type="match status" value="1"/>
</dbReference>
<evidence type="ECO:0000256" key="12">
    <source>
        <dbReference type="RuleBase" id="RU271113"/>
    </source>
</evidence>
<keyword evidence="5 12" id="KW-0489">Methyltransferase</keyword>
<protein>
    <recommendedName>
        <fullName evidence="4 12">Histone-lysine N-methyltransferase, H3 lysine-79 specific</fullName>
        <ecNumber evidence="3 12">2.1.1.360</ecNumber>
    </recommendedName>
    <alternativeName>
        <fullName evidence="10 12">Histone H3-K79 methyltransferase</fullName>
    </alternativeName>
</protein>
<keyword evidence="6 12" id="KW-0808">Transferase</keyword>
<dbReference type="Gene3D" id="1.10.260.170">
    <property type="match status" value="1"/>
</dbReference>
<evidence type="ECO:0000256" key="6">
    <source>
        <dbReference type="ARBA" id="ARBA00022679"/>
    </source>
</evidence>
<dbReference type="InterPro" id="IPR025789">
    <property type="entry name" value="DOT1_dom"/>
</dbReference>
<feature type="compositionally biased region" description="Polar residues" evidence="13">
    <location>
        <begin position="36"/>
        <end position="55"/>
    </location>
</feature>
<dbReference type="InterPro" id="IPR030445">
    <property type="entry name" value="H3-K79_meTrfase"/>
</dbReference>
<evidence type="ECO:0000256" key="13">
    <source>
        <dbReference type="SAM" id="MobiDB-lite"/>
    </source>
</evidence>
<dbReference type="GeneID" id="63845488"/>
<feature type="domain" description="DOT1" evidence="14">
    <location>
        <begin position="214"/>
        <end position="534"/>
    </location>
</feature>
<evidence type="ECO:0000313" key="15">
    <source>
        <dbReference type="EMBL" id="KAF1847245.1"/>
    </source>
</evidence>
<keyword evidence="9 12" id="KW-0539">Nucleus</keyword>
<dbReference type="PANTHER" id="PTHR21451:SF0">
    <property type="entry name" value="HISTONE-LYSINE N-METHYLTRANSFERASE, H3 LYSINE-79 SPECIFIC"/>
    <property type="match status" value="1"/>
</dbReference>
<feature type="compositionally biased region" description="Polar residues" evidence="13">
    <location>
        <begin position="143"/>
        <end position="173"/>
    </location>
</feature>
<feature type="region of interest" description="Disordered" evidence="13">
    <location>
        <begin position="16"/>
        <end position="200"/>
    </location>
</feature>
<name>A0A9P4GKH0_9PLEO</name>
<dbReference type="CDD" id="cd02440">
    <property type="entry name" value="AdoMet_MTases"/>
    <property type="match status" value="1"/>
</dbReference>
<organism evidence="15 16">
    <name type="scientific">Cucurbitaria berberidis CBS 394.84</name>
    <dbReference type="NCBI Taxonomy" id="1168544"/>
    <lineage>
        <taxon>Eukaryota</taxon>
        <taxon>Fungi</taxon>
        <taxon>Dikarya</taxon>
        <taxon>Ascomycota</taxon>
        <taxon>Pezizomycotina</taxon>
        <taxon>Dothideomycetes</taxon>
        <taxon>Pleosporomycetidae</taxon>
        <taxon>Pleosporales</taxon>
        <taxon>Pleosporineae</taxon>
        <taxon>Cucurbitariaceae</taxon>
        <taxon>Cucurbitaria</taxon>
    </lineage>
</organism>
<accession>A0A9P4GKH0</accession>
<dbReference type="PANTHER" id="PTHR21451">
    <property type="entry name" value="HISTONE H3 METHYLTRANSFERASE"/>
    <property type="match status" value="1"/>
</dbReference>
<comment type="similarity">
    <text evidence="12">Belongs to the class I-like SAM-binding methyltransferase superfamily. DOT1 family.</text>
</comment>
<dbReference type="RefSeq" id="XP_040789808.1">
    <property type="nucleotide sequence ID" value="XM_040928235.1"/>
</dbReference>
<dbReference type="EC" id="2.1.1.360" evidence="3 12"/>
<dbReference type="OrthoDB" id="443402at2759"/>
<evidence type="ECO:0000256" key="2">
    <source>
        <dbReference type="ARBA" id="ARBA00004123"/>
    </source>
</evidence>
<evidence type="ECO:0000256" key="11">
    <source>
        <dbReference type="ARBA" id="ARBA00047770"/>
    </source>
</evidence>
<comment type="subcellular location">
    <subcellularLocation>
        <location evidence="2 12">Nucleus</location>
    </subcellularLocation>
</comment>
<feature type="compositionally biased region" description="Polar residues" evidence="13">
    <location>
        <begin position="111"/>
        <end position="123"/>
    </location>
</feature>
<reference evidence="15" key="1">
    <citation type="submission" date="2020-01" db="EMBL/GenBank/DDBJ databases">
        <authorList>
            <consortium name="DOE Joint Genome Institute"/>
            <person name="Haridas S."/>
            <person name="Albert R."/>
            <person name="Binder M."/>
            <person name="Bloem J."/>
            <person name="Labutti K."/>
            <person name="Salamov A."/>
            <person name="Andreopoulos B."/>
            <person name="Baker S.E."/>
            <person name="Barry K."/>
            <person name="Bills G."/>
            <person name="Bluhm B.H."/>
            <person name="Cannon C."/>
            <person name="Castanera R."/>
            <person name="Culley D.E."/>
            <person name="Daum C."/>
            <person name="Ezra D."/>
            <person name="Gonzalez J.B."/>
            <person name="Henrissat B."/>
            <person name="Kuo A."/>
            <person name="Liang C."/>
            <person name="Lipzen A."/>
            <person name="Lutzoni F."/>
            <person name="Magnuson J."/>
            <person name="Mondo S."/>
            <person name="Nolan M."/>
            <person name="Ohm R."/>
            <person name="Pangilinan J."/>
            <person name="Park H.-J."/>
            <person name="Ramirez L."/>
            <person name="Alfaro M."/>
            <person name="Sun H."/>
            <person name="Tritt A."/>
            <person name="Yoshinaga Y."/>
            <person name="Zwiers L.-H."/>
            <person name="Turgeon B.G."/>
            <person name="Goodwin S.B."/>
            <person name="Spatafora J.W."/>
            <person name="Crous P.W."/>
            <person name="Grigoriev I.V."/>
        </authorList>
    </citation>
    <scope>NUCLEOTIDE SEQUENCE</scope>
    <source>
        <strain evidence="15">CBS 394.84</strain>
    </source>
</reference>
<evidence type="ECO:0000259" key="14">
    <source>
        <dbReference type="PROSITE" id="PS51569"/>
    </source>
</evidence>
<dbReference type="EMBL" id="ML976615">
    <property type="protein sequence ID" value="KAF1847245.1"/>
    <property type="molecule type" value="Genomic_DNA"/>
</dbReference>
<evidence type="ECO:0000256" key="10">
    <source>
        <dbReference type="ARBA" id="ARBA00029821"/>
    </source>
</evidence>
<evidence type="ECO:0000256" key="5">
    <source>
        <dbReference type="ARBA" id="ARBA00022603"/>
    </source>
</evidence>
<dbReference type="AlphaFoldDB" id="A0A9P4GKH0"/>
<dbReference type="GO" id="GO:0000077">
    <property type="term" value="P:DNA damage checkpoint signaling"/>
    <property type="evidence" value="ECO:0007669"/>
    <property type="project" value="TreeGrafter"/>
</dbReference>
<proteinExistence type="inferred from homology"/>
<dbReference type="GO" id="GO:0140956">
    <property type="term" value="F:histone H3K79 trimethyltransferase activity"/>
    <property type="evidence" value="ECO:0007669"/>
    <property type="project" value="UniProtKB-EC"/>
</dbReference>
<evidence type="ECO:0000256" key="9">
    <source>
        <dbReference type="ARBA" id="ARBA00023242"/>
    </source>
</evidence>
<dbReference type="Pfam" id="PF08123">
    <property type="entry name" value="DOT1"/>
    <property type="match status" value="1"/>
</dbReference>
<dbReference type="GO" id="GO:0032259">
    <property type="term" value="P:methylation"/>
    <property type="evidence" value="ECO:0007669"/>
    <property type="project" value="UniProtKB-KW"/>
</dbReference>
<evidence type="ECO:0000256" key="8">
    <source>
        <dbReference type="ARBA" id="ARBA00022853"/>
    </source>
</evidence>